<accession>A0ABY9BUN2</accession>
<dbReference type="PANTHER" id="PTHR35748:SF1">
    <property type="entry name" value="OS05G0358400 PROTEIN"/>
    <property type="match status" value="1"/>
</dbReference>
<sequence length="308" mass="35123">MTTSLDFPFILWTSSRGRGRTGRWRHSRSLSSLAFPTPHRAIATYTALHFVAKPDRWASSPALYSGDVINHSELTELHDESDFERLASSNDDLLSICGFGSLLSERSARSTFPDLINFRVARLNGFRRVFAHVTPVFFERGIAKPETMEISGLSVEPCEGESLIVTVFEIHRSEIPSYIKREIEYRFLAVFPETLDGTPFTSPAVLCARYSDEEFLQIRCKGSKEMFFEQYGRYNIHKIWRDDVFPCRVYLRHCLLAAKSLSDAAYNDFLDHTFLADRKTTIQEYLATTGSGIMEEEPPESLKARYGG</sequence>
<gene>
    <name evidence="1" type="ORF">VitviT2T_006055</name>
</gene>
<keyword evidence="2" id="KW-1185">Reference proteome</keyword>
<evidence type="ECO:0000313" key="1">
    <source>
        <dbReference type="EMBL" id="WJZ86613.1"/>
    </source>
</evidence>
<evidence type="ECO:0000313" key="2">
    <source>
        <dbReference type="Proteomes" id="UP001227230"/>
    </source>
</evidence>
<name>A0ABY9BUN2_VITVI</name>
<reference evidence="1 2" key="1">
    <citation type="journal article" date="2023" name="Hortic Res">
        <title>The complete reference genome for grapevine (Vitis vinifera L.) genetics and breeding.</title>
        <authorList>
            <person name="Shi X."/>
            <person name="Cao S."/>
            <person name="Wang X."/>
            <person name="Huang S."/>
            <person name="Wang Y."/>
            <person name="Liu Z."/>
            <person name="Liu W."/>
            <person name="Leng X."/>
            <person name="Peng Y."/>
            <person name="Wang N."/>
            <person name="Wang Y."/>
            <person name="Ma Z."/>
            <person name="Xu X."/>
            <person name="Zhang F."/>
            <person name="Xue H."/>
            <person name="Zhong H."/>
            <person name="Wang Y."/>
            <person name="Zhang K."/>
            <person name="Velt A."/>
            <person name="Avia K."/>
            <person name="Holtgrawe D."/>
            <person name="Grimplet J."/>
            <person name="Matus J.T."/>
            <person name="Ware D."/>
            <person name="Wu X."/>
            <person name="Wang H."/>
            <person name="Liu C."/>
            <person name="Fang Y."/>
            <person name="Rustenholz C."/>
            <person name="Cheng Z."/>
            <person name="Xiao H."/>
            <person name="Zhou Y."/>
        </authorList>
    </citation>
    <scope>NUCLEOTIDE SEQUENCE [LARGE SCALE GENOMIC DNA]</scope>
    <source>
        <strain evidence="2">cv. Pinot noir / PN40024</strain>
        <tissue evidence="1">Leaf</tissue>
    </source>
</reference>
<proteinExistence type="predicted"/>
<protein>
    <submittedName>
        <fullName evidence="1">Uncharacterized protein</fullName>
    </submittedName>
</protein>
<dbReference type="PANTHER" id="PTHR35748">
    <property type="entry name" value="OS05G0358400 PROTEIN"/>
    <property type="match status" value="1"/>
</dbReference>
<dbReference type="EMBL" id="CP126652">
    <property type="protein sequence ID" value="WJZ86613.1"/>
    <property type="molecule type" value="Genomic_DNA"/>
</dbReference>
<dbReference type="Proteomes" id="UP001227230">
    <property type="component" value="Chromosome 5"/>
</dbReference>
<organism evidence="1 2">
    <name type="scientific">Vitis vinifera</name>
    <name type="common">Grape</name>
    <dbReference type="NCBI Taxonomy" id="29760"/>
    <lineage>
        <taxon>Eukaryota</taxon>
        <taxon>Viridiplantae</taxon>
        <taxon>Streptophyta</taxon>
        <taxon>Embryophyta</taxon>
        <taxon>Tracheophyta</taxon>
        <taxon>Spermatophyta</taxon>
        <taxon>Magnoliopsida</taxon>
        <taxon>eudicotyledons</taxon>
        <taxon>Gunneridae</taxon>
        <taxon>Pentapetalae</taxon>
        <taxon>rosids</taxon>
        <taxon>Vitales</taxon>
        <taxon>Vitaceae</taxon>
        <taxon>Viteae</taxon>
        <taxon>Vitis</taxon>
    </lineage>
</organism>
<dbReference type="Gene3D" id="3.10.490.10">
    <property type="entry name" value="Gamma-glutamyl cyclotransferase-like"/>
    <property type="match status" value="1"/>
</dbReference>